<evidence type="ECO:0000313" key="1">
    <source>
        <dbReference type="EMBL" id="CAG7786533.1"/>
    </source>
</evidence>
<evidence type="ECO:0000313" key="2">
    <source>
        <dbReference type="Proteomes" id="UP000708208"/>
    </source>
</evidence>
<keyword evidence="2" id="KW-1185">Reference proteome</keyword>
<proteinExistence type="predicted"/>
<dbReference type="Proteomes" id="UP000708208">
    <property type="component" value="Unassembled WGS sequence"/>
</dbReference>
<comment type="caution">
    <text evidence="1">The sequence shown here is derived from an EMBL/GenBank/DDBJ whole genome shotgun (WGS) entry which is preliminary data.</text>
</comment>
<sequence length="195" mass="22362">MDKVILEEKQSLLADLASEYFEEVPEIADFNDLQLEILDLEDKLGGVCAIPSLKTRVIQNAQRHQDEFARLGSQASNVDENLQTEEETSAESLLILTNKEEKKRKAELIKLEKDFSELEDVMHHIRALGPVQVPTEPRDATRKHQLQKENVRLANILTIMSASIHLDSRRQKKIEQLCEMVHTKNYNLEAPDHDV</sequence>
<gene>
    <name evidence="1" type="ORF">AFUS01_LOCUS25097</name>
</gene>
<organism evidence="1 2">
    <name type="scientific">Allacma fusca</name>
    <dbReference type="NCBI Taxonomy" id="39272"/>
    <lineage>
        <taxon>Eukaryota</taxon>
        <taxon>Metazoa</taxon>
        <taxon>Ecdysozoa</taxon>
        <taxon>Arthropoda</taxon>
        <taxon>Hexapoda</taxon>
        <taxon>Collembola</taxon>
        <taxon>Symphypleona</taxon>
        <taxon>Sminthuridae</taxon>
        <taxon>Allacma</taxon>
    </lineage>
</organism>
<accession>A0A8J2KD13</accession>
<reference evidence="1" key="1">
    <citation type="submission" date="2021-06" db="EMBL/GenBank/DDBJ databases">
        <authorList>
            <person name="Hodson N. C."/>
            <person name="Mongue J. A."/>
            <person name="Jaron S. K."/>
        </authorList>
    </citation>
    <scope>NUCLEOTIDE SEQUENCE</scope>
</reference>
<dbReference type="EMBL" id="CAJVCH010319428">
    <property type="protein sequence ID" value="CAG7786533.1"/>
    <property type="molecule type" value="Genomic_DNA"/>
</dbReference>
<name>A0A8J2KD13_9HEXA</name>
<dbReference type="AlphaFoldDB" id="A0A8J2KD13"/>
<protein>
    <submittedName>
        <fullName evidence="1">Uncharacterized protein</fullName>
    </submittedName>
</protein>